<dbReference type="Proteomes" id="UP000217763">
    <property type="component" value="Chromosome"/>
</dbReference>
<dbReference type="GO" id="GO:0003700">
    <property type="term" value="F:DNA-binding transcription factor activity"/>
    <property type="evidence" value="ECO:0007669"/>
    <property type="project" value="InterPro"/>
</dbReference>
<keyword evidence="3" id="KW-0010">Activator</keyword>
<dbReference type="PRINTS" id="PR00032">
    <property type="entry name" value="HTHARAC"/>
</dbReference>
<organism evidence="6 7">
    <name type="scientific">Zobellella denitrificans</name>
    <dbReference type="NCBI Taxonomy" id="347534"/>
    <lineage>
        <taxon>Bacteria</taxon>
        <taxon>Pseudomonadati</taxon>
        <taxon>Pseudomonadota</taxon>
        <taxon>Gammaproteobacteria</taxon>
        <taxon>Aeromonadales</taxon>
        <taxon>Aeromonadaceae</taxon>
        <taxon>Zobellella</taxon>
    </lineage>
</organism>
<dbReference type="KEGG" id="zdf:AN401_08245"/>
<dbReference type="PANTHER" id="PTHR46796">
    <property type="entry name" value="HTH-TYPE TRANSCRIPTIONAL ACTIVATOR RHAS-RELATED"/>
    <property type="match status" value="1"/>
</dbReference>
<dbReference type="PROSITE" id="PS00041">
    <property type="entry name" value="HTH_ARAC_FAMILY_1"/>
    <property type="match status" value="1"/>
</dbReference>
<sequence>MNNPGKPMFWRDARMPYVELRRVGDGRKVCYAPHSHSQWSLGAITEGNSTFFYRGDRFEVGAGTLVMMNPNWVHACNPLGNQPWGYLMLYIDTDWLTNLRYEAGLLDTACWQDISTAIISDPEWYAGYCRMAECLLDPNNELLEKQTVVVEYLSALMCELADQVAAPLPKAPDKLQALADYLEEHSAVEVSLDTLCERSGYSPGHLIRAFKHYFGFTPHAYLINYRVQRGQQELKCGKPIAEAALSTGFADQPHFQRTFKRLLAATPKQYRESLLNQQINTAEGK</sequence>
<evidence type="ECO:0000256" key="3">
    <source>
        <dbReference type="ARBA" id="ARBA00023159"/>
    </source>
</evidence>
<dbReference type="InterPro" id="IPR050204">
    <property type="entry name" value="AraC_XylS_family_regulators"/>
</dbReference>
<name>A0A291HNZ8_9GAMM</name>
<dbReference type="SUPFAM" id="SSF51215">
    <property type="entry name" value="Regulatory protein AraC"/>
    <property type="match status" value="1"/>
</dbReference>
<dbReference type="InterPro" id="IPR009057">
    <property type="entry name" value="Homeodomain-like_sf"/>
</dbReference>
<evidence type="ECO:0000313" key="7">
    <source>
        <dbReference type="Proteomes" id="UP000217763"/>
    </source>
</evidence>
<keyword evidence="2" id="KW-0238">DNA-binding</keyword>
<dbReference type="InterPro" id="IPR014710">
    <property type="entry name" value="RmlC-like_jellyroll"/>
</dbReference>
<evidence type="ECO:0000313" key="6">
    <source>
        <dbReference type="EMBL" id="ATG73852.1"/>
    </source>
</evidence>
<protein>
    <submittedName>
        <fullName evidence="6">AraC family transcriptional regulator</fullName>
    </submittedName>
</protein>
<evidence type="ECO:0000256" key="4">
    <source>
        <dbReference type="ARBA" id="ARBA00023163"/>
    </source>
</evidence>
<dbReference type="EMBL" id="CP012621">
    <property type="protein sequence ID" value="ATG73852.1"/>
    <property type="molecule type" value="Genomic_DNA"/>
</dbReference>
<dbReference type="InterPro" id="IPR018062">
    <property type="entry name" value="HTH_AraC-typ_CS"/>
</dbReference>
<dbReference type="Pfam" id="PF02311">
    <property type="entry name" value="AraC_binding"/>
    <property type="match status" value="1"/>
</dbReference>
<accession>A0A291HNZ8</accession>
<evidence type="ECO:0000256" key="2">
    <source>
        <dbReference type="ARBA" id="ARBA00023125"/>
    </source>
</evidence>
<gene>
    <name evidence="6" type="ORF">AN401_08245</name>
</gene>
<dbReference type="SUPFAM" id="SSF46689">
    <property type="entry name" value="Homeodomain-like"/>
    <property type="match status" value="2"/>
</dbReference>
<dbReference type="InterPro" id="IPR003313">
    <property type="entry name" value="AraC-bd"/>
</dbReference>
<keyword evidence="1" id="KW-0805">Transcription regulation</keyword>
<dbReference type="PROSITE" id="PS01124">
    <property type="entry name" value="HTH_ARAC_FAMILY_2"/>
    <property type="match status" value="1"/>
</dbReference>
<dbReference type="Pfam" id="PF12833">
    <property type="entry name" value="HTH_18"/>
    <property type="match status" value="1"/>
</dbReference>
<dbReference type="InterPro" id="IPR018060">
    <property type="entry name" value="HTH_AraC"/>
</dbReference>
<dbReference type="PANTHER" id="PTHR46796:SF2">
    <property type="entry name" value="TRANSCRIPTIONAL REGULATORY PROTEIN"/>
    <property type="match status" value="1"/>
</dbReference>
<evidence type="ECO:0000256" key="1">
    <source>
        <dbReference type="ARBA" id="ARBA00023015"/>
    </source>
</evidence>
<proteinExistence type="predicted"/>
<dbReference type="Gene3D" id="2.60.120.10">
    <property type="entry name" value="Jelly Rolls"/>
    <property type="match status" value="1"/>
</dbReference>
<dbReference type="GO" id="GO:0043565">
    <property type="term" value="F:sequence-specific DNA binding"/>
    <property type="evidence" value="ECO:0007669"/>
    <property type="project" value="InterPro"/>
</dbReference>
<dbReference type="InterPro" id="IPR037923">
    <property type="entry name" value="HTH-like"/>
</dbReference>
<dbReference type="AlphaFoldDB" id="A0A291HNZ8"/>
<keyword evidence="4" id="KW-0804">Transcription</keyword>
<reference evidence="7" key="1">
    <citation type="submission" date="2015-09" db="EMBL/GenBank/DDBJ databases">
        <authorList>
            <person name="Shao Z."/>
            <person name="Wang L."/>
        </authorList>
    </citation>
    <scope>NUCLEOTIDE SEQUENCE [LARGE SCALE GENOMIC DNA]</scope>
    <source>
        <strain evidence="7">F13-1</strain>
    </source>
</reference>
<keyword evidence="7" id="KW-1185">Reference proteome</keyword>
<evidence type="ECO:0000259" key="5">
    <source>
        <dbReference type="PROSITE" id="PS01124"/>
    </source>
</evidence>
<dbReference type="SMART" id="SM00342">
    <property type="entry name" value="HTH_ARAC"/>
    <property type="match status" value="1"/>
</dbReference>
<dbReference type="RefSeq" id="WP_096779060.1">
    <property type="nucleotide sequence ID" value="NZ_CP012621.1"/>
</dbReference>
<dbReference type="Gene3D" id="1.10.10.60">
    <property type="entry name" value="Homeodomain-like"/>
    <property type="match status" value="2"/>
</dbReference>
<feature type="domain" description="HTH araC/xylS-type" evidence="5">
    <location>
        <begin position="176"/>
        <end position="273"/>
    </location>
</feature>
<dbReference type="InterPro" id="IPR020449">
    <property type="entry name" value="Tscrpt_reg_AraC-type_HTH"/>
</dbReference>